<dbReference type="PANTHER" id="PTHR32089:SF112">
    <property type="entry name" value="LYSOZYME-LIKE PROTEIN-RELATED"/>
    <property type="match status" value="1"/>
</dbReference>
<dbReference type="SUPFAM" id="SSF103190">
    <property type="entry name" value="Sensory domain-like"/>
    <property type="match status" value="1"/>
</dbReference>
<sequence length="286" mass="31252">MKEKDLQQFIDVMPTLNGVMQDDVTIVVFDLRKEIIQAYAPGGELKMPSKVGDPIKNMENYNLVKKSKKQLASIVPTRFFGVPAKGQLSPVFDENGEVVAIVSVSKSIEKEMNIQDSTSKLFSSMEQLNAGIEEVASSSQQLSVFIKEIDEFSAQTEEKIKDIDTIIEDIKNISKHSNLLALNASIEAARAGDAGRGFSVVAKEMGKLSSLSKESAEKVSKSLLEIKKAIEQISQKINNTSTSSENQAAASEEMAAATEEIVTITKQLSELAKVHTVDELIAQKKI</sequence>
<dbReference type="OrthoDB" id="9807021at2"/>
<keyword evidence="1 2" id="KW-0807">Transducer</keyword>
<dbReference type="GO" id="GO:0016020">
    <property type="term" value="C:membrane"/>
    <property type="evidence" value="ECO:0007669"/>
    <property type="project" value="InterPro"/>
</dbReference>
<feature type="domain" description="Methyl-accepting transducer" evidence="3">
    <location>
        <begin position="129"/>
        <end position="286"/>
    </location>
</feature>
<proteinExistence type="predicted"/>
<evidence type="ECO:0000259" key="3">
    <source>
        <dbReference type="PROSITE" id="PS50111"/>
    </source>
</evidence>
<dbReference type="SUPFAM" id="SSF58104">
    <property type="entry name" value="Methyl-accepting chemotaxis protein (MCP) signaling domain"/>
    <property type="match status" value="1"/>
</dbReference>
<dbReference type="PROSITE" id="PS50111">
    <property type="entry name" value="CHEMOTAXIS_TRANSDUC_2"/>
    <property type="match status" value="1"/>
</dbReference>
<dbReference type="InterPro" id="IPR029151">
    <property type="entry name" value="Sensor-like_sf"/>
</dbReference>
<accession>A0A4Z0R4I6</accession>
<keyword evidence="5" id="KW-1185">Reference proteome</keyword>
<dbReference type="Proteomes" id="UP000298460">
    <property type="component" value="Unassembled WGS sequence"/>
</dbReference>
<comment type="caution">
    <text evidence="4">The sequence shown here is derived from an EMBL/GenBank/DDBJ whole genome shotgun (WGS) entry which is preliminary data.</text>
</comment>
<dbReference type="GO" id="GO:0007165">
    <property type="term" value="P:signal transduction"/>
    <property type="evidence" value="ECO:0007669"/>
    <property type="project" value="UniProtKB-KW"/>
</dbReference>
<dbReference type="SMART" id="SM00283">
    <property type="entry name" value="MA"/>
    <property type="match status" value="1"/>
</dbReference>
<organism evidence="4 5">
    <name type="scientific">Desulfosporosinus fructosivorans</name>
    <dbReference type="NCBI Taxonomy" id="2018669"/>
    <lineage>
        <taxon>Bacteria</taxon>
        <taxon>Bacillati</taxon>
        <taxon>Bacillota</taxon>
        <taxon>Clostridia</taxon>
        <taxon>Eubacteriales</taxon>
        <taxon>Desulfitobacteriaceae</taxon>
        <taxon>Desulfosporosinus</taxon>
    </lineage>
</organism>
<name>A0A4Z0R4I6_9FIRM</name>
<dbReference type="PANTHER" id="PTHR32089">
    <property type="entry name" value="METHYL-ACCEPTING CHEMOTAXIS PROTEIN MCPB"/>
    <property type="match status" value="1"/>
</dbReference>
<evidence type="ECO:0000313" key="4">
    <source>
        <dbReference type="EMBL" id="TGE37464.1"/>
    </source>
</evidence>
<dbReference type="EMBL" id="SPQQ01000004">
    <property type="protein sequence ID" value="TGE37464.1"/>
    <property type="molecule type" value="Genomic_DNA"/>
</dbReference>
<dbReference type="InterPro" id="IPR004089">
    <property type="entry name" value="MCPsignal_dom"/>
</dbReference>
<reference evidence="4 5" key="1">
    <citation type="submission" date="2019-03" db="EMBL/GenBank/DDBJ databases">
        <title>Draft Genome Sequence of Desulfosporosinus fructosivorans Strain 63.6F, Isolated from Marine Sediment in the Baltic Sea.</title>
        <authorList>
            <person name="Hausmann B."/>
            <person name="Vandieken V."/>
            <person name="Pjevac P."/>
            <person name="Schreck K."/>
            <person name="Herbold C.W."/>
            <person name="Loy A."/>
        </authorList>
    </citation>
    <scope>NUCLEOTIDE SEQUENCE [LARGE SCALE GENOMIC DNA]</scope>
    <source>
        <strain evidence="4 5">63.6F</strain>
    </source>
</reference>
<evidence type="ECO:0000256" key="1">
    <source>
        <dbReference type="ARBA" id="ARBA00023224"/>
    </source>
</evidence>
<dbReference type="RefSeq" id="WP_135547004.1">
    <property type="nucleotide sequence ID" value="NZ_SPQQ01000004.1"/>
</dbReference>
<gene>
    <name evidence="4" type="ORF">E4K67_11955</name>
</gene>
<dbReference type="Pfam" id="PF00015">
    <property type="entry name" value="MCPsignal"/>
    <property type="match status" value="1"/>
</dbReference>
<dbReference type="Gene3D" id="1.10.287.950">
    <property type="entry name" value="Methyl-accepting chemotaxis protein"/>
    <property type="match status" value="1"/>
</dbReference>
<evidence type="ECO:0000256" key="2">
    <source>
        <dbReference type="PROSITE-ProRule" id="PRU00284"/>
    </source>
</evidence>
<protein>
    <submittedName>
        <fullName evidence="4">Chemotaxis protein</fullName>
    </submittedName>
</protein>
<evidence type="ECO:0000313" key="5">
    <source>
        <dbReference type="Proteomes" id="UP000298460"/>
    </source>
</evidence>
<dbReference type="AlphaFoldDB" id="A0A4Z0R4I6"/>